<gene>
    <name evidence="1" type="ORF">COCNU_03G001750</name>
</gene>
<accession>A0A8K0I297</accession>
<keyword evidence="2" id="KW-1185">Reference proteome</keyword>
<reference evidence="1" key="1">
    <citation type="journal article" date="2017" name="Gigascience">
        <title>The genome draft of coconut (Cocos nucifera).</title>
        <authorList>
            <person name="Xiao Y."/>
            <person name="Xu P."/>
            <person name="Fan H."/>
            <person name="Baudouin L."/>
            <person name="Xia W."/>
            <person name="Bocs S."/>
            <person name="Xu J."/>
            <person name="Li Q."/>
            <person name="Guo A."/>
            <person name="Zhou L."/>
            <person name="Li J."/>
            <person name="Wu Y."/>
            <person name="Ma Z."/>
            <person name="Armero A."/>
            <person name="Issali A.E."/>
            <person name="Liu N."/>
            <person name="Peng M."/>
            <person name="Yang Y."/>
        </authorList>
    </citation>
    <scope>NUCLEOTIDE SEQUENCE</scope>
    <source>
        <tissue evidence="1">Spear leaf of Hainan Tall coconut</tissue>
    </source>
</reference>
<dbReference type="EMBL" id="CM017874">
    <property type="protein sequence ID" value="KAG1334056.1"/>
    <property type="molecule type" value="Genomic_DNA"/>
</dbReference>
<dbReference type="GO" id="GO:0003723">
    <property type="term" value="F:RNA binding"/>
    <property type="evidence" value="ECO:0007669"/>
    <property type="project" value="InterPro"/>
</dbReference>
<dbReference type="InterPro" id="IPR046848">
    <property type="entry name" value="E_motif"/>
</dbReference>
<proteinExistence type="predicted"/>
<evidence type="ECO:0000313" key="2">
    <source>
        <dbReference type="Proteomes" id="UP000797356"/>
    </source>
</evidence>
<dbReference type="AlphaFoldDB" id="A0A8K0I297"/>
<dbReference type="PANTHER" id="PTHR47926">
    <property type="entry name" value="PENTATRICOPEPTIDE REPEAT-CONTAINING PROTEIN"/>
    <property type="match status" value="1"/>
</dbReference>
<protein>
    <submittedName>
        <fullName evidence="1">Putative Pentatricopeptide repeat-containing protein DOT4, chloroplastic</fullName>
    </submittedName>
</protein>
<comment type="caution">
    <text evidence="1">The sequence shown here is derived from an EMBL/GenBank/DDBJ whole genome shotgun (WGS) entry which is preliminary data.</text>
</comment>
<organism evidence="1 2">
    <name type="scientific">Cocos nucifera</name>
    <name type="common">Coconut palm</name>
    <dbReference type="NCBI Taxonomy" id="13894"/>
    <lineage>
        <taxon>Eukaryota</taxon>
        <taxon>Viridiplantae</taxon>
        <taxon>Streptophyta</taxon>
        <taxon>Embryophyta</taxon>
        <taxon>Tracheophyta</taxon>
        <taxon>Spermatophyta</taxon>
        <taxon>Magnoliopsida</taxon>
        <taxon>Liliopsida</taxon>
        <taxon>Arecaceae</taxon>
        <taxon>Arecoideae</taxon>
        <taxon>Cocoseae</taxon>
        <taxon>Attaleinae</taxon>
        <taxon>Cocos</taxon>
    </lineage>
</organism>
<dbReference type="OrthoDB" id="691369at2759"/>
<dbReference type="Proteomes" id="UP000797356">
    <property type="component" value="Chromosome 3"/>
</dbReference>
<dbReference type="PANTHER" id="PTHR47926:SF340">
    <property type="entry name" value="PENTATRICOPEPTIDE REPEAT-CONTAINING PROTEIN"/>
    <property type="match status" value="1"/>
</dbReference>
<dbReference type="Pfam" id="PF20431">
    <property type="entry name" value="E_motif"/>
    <property type="match status" value="1"/>
</dbReference>
<name>A0A8K0I297_COCNU</name>
<reference evidence="1" key="2">
    <citation type="submission" date="2019-07" db="EMBL/GenBank/DDBJ databases">
        <authorList>
            <person name="Yang Y."/>
            <person name="Bocs S."/>
            <person name="Baudouin L."/>
        </authorList>
    </citation>
    <scope>NUCLEOTIDE SEQUENCE</scope>
    <source>
        <tissue evidence="1">Spear leaf of Hainan Tall coconut</tissue>
    </source>
</reference>
<dbReference type="GO" id="GO:0009451">
    <property type="term" value="P:RNA modification"/>
    <property type="evidence" value="ECO:0007669"/>
    <property type="project" value="InterPro"/>
</dbReference>
<evidence type="ECO:0000313" key="1">
    <source>
        <dbReference type="EMBL" id="KAG1334056.1"/>
    </source>
</evidence>
<sequence>MPMEPNAVVWGTLLSGCRVHNNMMLGETAAMKLFELDPCDPWVRVMLSNMYAEAHDWGGVMRLRKQMKGGEMRKAPGCSTIEASGEVHEFLAGDCLHPQHAEIYTMLENIEAQMQMR</sequence>
<dbReference type="InterPro" id="IPR046960">
    <property type="entry name" value="PPR_At4g14850-like_plant"/>
</dbReference>